<dbReference type="GO" id="GO:0000978">
    <property type="term" value="F:RNA polymerase II cis-regulatory region sequence-specific DNA binding"/>
    <property type="evidence" value="ECO:0007669"/>
    <property type="project" value="TreeGrafter"/>
</dbReference>
<evidence type="ECO:0000256" key="6">
    <source>
        <dbReference type="SAM" id="MobiDB-lite"/>
    </source>
</evidence>
<dbReference type="GO" id="GO:0000981">
    <property type="term" value="F:DNA-binding transcription factor activity, RNA polymerase II-specific"/>
    <property type="evidence" value="ECO:0007669"/>
    <property type="project" value="TreeGrafter"/>
</dbReference>
<dbReference type="SUPFAM" id="SSF46785">
    <property type="entry name" value="Winged helix' DNA-binding domain"/>
    <property type="match status" value="1"/>
</dbReference>
<dbReference type="PANTHER" id="PTHR11949:SF1">
    <property type="entry name" value="INTERFERON REGULATORY FACTOR 3"/>
    <property type="match status" value="1"/>
</dbReference>
<dbReference type="InterPro" id="IPR036390">
    <property type="entry name" value="WH_DNA-bd_sf"/>
</dbReference>
<reference evidence="8" key="2">
    <citation type="submission" date="2025-09" db="UniProtKB">
        <authorList>
            <consortium name="Ensembl"/>
        </authorList>
    </citation>
    <scope>IDENTIFICATION</scope>
</reference>
<evidence type="ECO:0000313" key="8">
    <source>
        <dbReference type="Ensembl" id="ENSGMOP00000013712.2"/>
    </source>
</evidence>
<dbReference type="Pfam" id="PF00605">
    <property type="entry name" value="IRF"/>
    <property type="match status" value="1"/>
</dbReference>
<dbReference type="PROSITE" id="PS51507">
    <property type="entry name" value="IRF_2"/>
    <property type="match status" value="1"/>
</dbReference>
<keyword evidence="2" id="KW-0805">Transcription regulation</keyword>
<feature type="domain" description="IRF tryptophan pentad repeat" evidence="7">
    <location>
        <begin position="5"/>
        <end position="107"/>
    </location>
</feature>
<dbReference type="GO" id="GO:0005634">
    <property type="term" value="C:nucleus"/>
    <property type="evidence" value="ECO:0007669"/>
    <property type="project" value="UniProtKB-SubCell"/>
</dbReference>
<dbReference type="CDD" id="cd00103">
    <property type="entry name" value="IRF"/>
    <property type="match status" value="1"/>
</dbReference>
<feature type="region of interest" description="Disordered" evidence="6">
    <location>
        <begin position="99"/>
        <end position="136"/>
    </location>
</feature>
<dbReference type="SMART" id="SM01243">
    <property type="entry name" value="IRF-3"/>
    <property type="match status" value="1"/>
</dbReference>
<dbReference type="GO" id="GO:0002376">
    <property type="term" value="P:immune system process"/>
    <property type="evidence" value="ECO:0007669"/>
    <property type="project" value="TreeGrafter"/>
</dbReference>
<keyword evidence="5" id="KW-0539">Nucleus</keyword>
<evidence type="ECO:0000256" key="3">
    <source>
        <dbReference type="ARBA" id="ARBA00023125"/>
    </source>
</evidence>
<dbReference type="OMA" id="DRGVMGY"/>
<keyword evidence="9" id="KW-1185">Reference proteome</keyword>
<accession>A0A8C4ZHC8</accession>
<evidence type="ECO:0000313" key="9">
    <source>
        <dbReference type="Proteomes" id="UP000694546"/>
    </source>
</evidence>
<dbReference type="InterPro" id="IPR019817">
    <property type="entry name" value="Interferon_reg_fac_CS"/>
</dbReference>
<gene>
    <name evidence="8" type="primary">irf3</name>
</gene>
<dbReference type="InterPro" id="IPR017855">
    <property type="entry name" value="SMAD-like_dom_sf"/>
</dbReference>
<evidence type="ECO:0000259" key="7">
    <source>
        <dbReference type="PROSITE" id="PS51507"/>
    </source>
</evidence>
<reference evidence="8" key="1">
    <citation type="submission" date="2025-08" db="UniProtKB">
        <authorList>
            <consortium name="Ensembl"/>
        </authorList>
    </citation>
    <scope>IDENTIFICATION</scope>
</reference>
<feature type="compositionally biased region" description="Polar residues" evidence="6">
    <location>
        <begin position="107"/>
        <end position="116"/>
    </location>
</feature>
<sequence>MAQPKPLFIPWLKARIDSGLFPGVDWTDPGRTEFSVPWKHALRQDSSSIDILIFKAWAEVSGNGQAQGDPSVWKRNFRSTLRAKKFVMVTNNSKENANPIKVFRWPKQSSSPSTASPPVESQEEEELSTPVQEENQQDPFIFLDQNVETILLQEDIYLASTINDDDLEDCLMALNIHPSVGTAAMPEELPQAVEDLACAGWRAPQLSPMATGGEAAAEGHPTTAVAPVGAGGEGQQQPVAEQFMQSLSQTWVDDAFKTQFRVSVFYRGVKVSENLVDNEAGFRLVYSPEMRMGEVDHQSGLTLMTLPTPPVTFDSVQNRLTQQVLDSLGAGVDVGVSGPVVYSHRRGNARAFWSRCKFDRSREPQQVAKMEPQALFRFQDFVGGIQEFIAGGKCPSCCLYICLGEEWPDRRPWEKKLVMVEVVFTSLEFLRMMAEDGGASSLQSVELQMSLTEMMEVE</sequence>
<dbReference type="Gene3D" id="2.60.200.10">
    <property type="match status" value="1"/>
</dbReference>
<evidence type="ECO:0000256" key="5">
    <source>
        <dbReference type="ARBA" id="ARBA00023242"/>
    </source>
</evidence>
<dbReference type="Gene3D" id="1.10.10.10">
    <property type="entry name" value="Winged helix-like DNA-binding domain superfamily/Winged helix DNA-binding domain"/>
    <property type="match status" value="1"/>
</dbReference>
<dbReference type="SMART" id="SM00348">
    <property type="entry name" value="IRF"/>
    <property type="match status" value="1"/>
</dbReference>
<dbReference type="GeneTree" id="ENSGT00940000160569"/>
<dbReference type="InterPro" id="IPR036388">
    <property type="entry name" value="WH-like_DNA-bd_sf"/>
</dbReference>
<organism evidence="8 9">
    <name type="scientific">Gadus morhua</name>
    <name type="common">Atlantic cod</name>
    <dbReference type="NCBI Taxonomy" id="8049"/>
    <lineage>
        <taxon>Eukaryota</taxon>
        <taxon>Metazoa</taxon>
        <taxon>Chordata</taxon>
        <taxon>Craniata</taxon>
        <taxon>Vertebrata</taxon>
        <taxon>Euteleostomi</taxon>
        <taxon>Actinopterygii</taxon>
        <taxon>Neopterygii</taxon>
        <taxon>Teleostei</taxon>
        <taxon>Neoteleostei</taxon>
        <taxon>Acanthomorphata</taxon>
        <taxon>Zeiogadaria</taxon>
        <taxon>Gadariae</taxon>
        <taxon>Gadiformes</taxon>
        <taxon>Gadoidei</taxon>
        <taxon>Gadidae</taxon>
        <taxon>Gadus</taxon>
    </lineage>
</organism>
<dbReference type="PRINTS" id="PR00267">
    <property type="entry name" value="INTFRNREGFCT"/>
</dbReference>
<dbReference type="AlphaFoldDB" id="A0A8C4ZHC8"/>
<dbReference type="PROSITE" id="PS00601">
    <property type="entry name" value="IRF_1"/>
    <property type="match status" value="1"/>
</dbReference>
<proteinExistence type="predicted"/>
<dbReference type="SUPFAM" id="SSF49879">
    <property type="entry name" value="SMAD/FHA domain"/>
    <property type="match status" value="1"/>
</dbReference>
<evidence type="ECO:0000256" key="2">
    <source>
        <dbReference type="ARBA" id="ARBA00023015"/>
    </source>
</evidence>
<keyword evidence="4" id="KW-0804">Transcription</keyword>
<dbReference type="GO" id="GO:0045893">
    <property type="term" value="P:positive regulation of DNA-templated transcription"/>
    <property type="evidence" value="ECO:0007669"/>
    <property type="project" value="UniProtKB-ARBA"/>
</dbReference>
<dbReference type="PANTHER" id="PTHR11949">
    <property type="entry name" value="INTERFERON REGULATORY FACTOR"/>
    <property type="match status" value="1"/>
</dbReference>
<keyword evidence="3" id="KW-0238">DNA-binding</keyword>
<dbReference type="InterPro" id="IPR001346">
    <property type="entry name" value="Interferon_reg_fact_DNA-bd_dom"/>
</dbReference>
<dbReference type="Proteomes" id="UP000694546">
    <property type="component" value="Chromosome 18"/>
</dbReference>
<name>A0A8C4ZHC8_GADMO</name>
<comment type="subcellular location">
    <subcellularLocation>
        <location evidence="1">Nucleus</location>
    </subcellularLocation>
</comment>
<dbReference type="Ensembl" id="ENSGMOT00000014073.2">
    <property type="protein sequence ID" value="ENSGMOP00000013712.2"/>
    <property type="gene ID" value="ENSGMOG00000012808.2"/>
</dbReference>
<evidence type="ECO:0000256" key="4">
    <source>
        <dbReference type="ARBA" id="ARBA00023163"/>
    </source>
</evidence>
<protein>
    <recommendedName>
        <fullName evidence="7">IRF tryptophan pentad repeat domain-containing protein</fullName>
    </recommendedName>
</protein>
<dbReference type="Pfam" id="PF10401">
    <property type="entry name" value="IRF-3"/>
    <property type="match status" value="1"/>
</dbReference>
<dbReference type="InterPro" id="IPR008984">
    <property type="entry name" value="SMAD_FHA_dom_sf"/>
</dbReference>
<evidence type="ECO:0000256" key="1">
    <source>
        <dbReference type="ARBA" id="ARBA00004123"/>
    </source>
</evidence>
<dbReference type="InterPro" id="IPR019471">
    <property type="entry name" value="Interferon_reg_factor-3"/>
</dbReference>